<comment type="caution">
    <text evidence="1">The sequence shown here is derived from an EMBL/GenBank/DDBJ whole genome shotgun (WGS) entry which is preliminary data.</text>
</comment>
<dbReference type="Proteomes" id="UP000547931">
    <property type="component" value="Unassembled WGS sequence"/>
</dbReference>
<dbReference type="EMBL" id="PUJV01000010">
    <property type="protein sequence ID" value="NHB96969.1"/>
    <property type="molecule type" value="Genomic_DNA"/>
</dbReference>
<protein>
    <submittedName>
        <fullName evidence="1">Uncharacterized protein</fullName>
    </submittedName>
</protein>
<keyword evidence="2" id="KW-1185">Reference proteome</keyword>
<evidence type="ECO:0000313" key="2">
    <source>
        <dbReference type="Proteomes" id="UP000547931"/>
    </source>
</evidence>
<proteinExistence type="predicted"/>
<organism evidence="1 2">
    <name type="scientific">Photorhabdus stackebrandtii</name>
    <dbReference type="NCBI Taxonomy" id="1123042"/>
    <lineage>
        <taxon>Bacteria</taxon>
        <taxon>Pseudomonadati</taxon>
        <taxon>Pseudomonadota</taxon>
        <taxon>Gammaproteobacteria</taxon>
        <taxon>Enterobacterales</taxon>
        <taxon>Morganellaceae</taxon>
        <taxon>Photorhabdus</taxon>
    </lineage>
</organism>
<dbReference type="AlphaFoldDB" id="A0A7X5QMH6"/>
<reference evidence="1 2" key="1">
    <citation type="submission" date="2018-02" db="EMBL/GenBank/DDBJ databases">
        <authorList>
            <person name="Machado R.A."/>
        </authorList>
    </citation>
    <scope>NUCLEOTIDE SEQUENCE [LARGE SCALE GENOMIC DNA]</scope>
    <source>
        <strain evidence="1 2">DSM 23271</strain>
    </source>
</reference>
<name>A0A7X5QMH6_9GAMM</name>
<accession>A0A7X5QMH6</accession>
<dbReference type="RefSeq" id="WP_166288870.1">
    <property type="nucleotide sequence ID" value="NZ_CAWPIE010000010.1"/>
</dbReference>
<evidence type="ECO:0000313" key="1">
    <source>
        <dbReference type="EMBL" id="NHB96969.1"/>
    </source>
</evidence>
<sequence length="71" mass="8567">MELSTRRIKALYTWQNYYCIDVKSRFLQSELLQAHEVHYLGDFMQKPLANEFNIKVAPISRRPKTKRCPFF</sequence>
<gene>
    <name evidence="1" type="ORF">C5470_11320</name>
</gene>